<dbReference type="PANTHER" id="PTHR38119">
    <property type="entry name" value="BTB DOMAIN-CONTAINING PROTEIN-RELATED"/>
    <property type="match status" value="1"/>
</dbReference>
<keyword evidence="3" id="KW-1185">Reference proteome</keyword>
<evidence type="ECO:0000313" key="2">
    <source>
        <dbReference type="EMBL" id="KAG9190324.1"/>
    </source>
</evidence>
<dbReference type="EMBL" id="JAANER010000004">
    <property type="protein sequence ID" value="KAG9190324.1"/>
    <property type="molecule type" value="Genomic_DNA"/>
</dbReference>
<dbReference type="AlphaFoldDB" id="A0AAD4FMH4"/>
<feature type="compositionally biased region" description="Basic and acidic residues" evidence="1">
    <location>
        <begin position="417"/>
        <end position="432"/>
    </location>
</feature>
<dbReference type="PANTHER" id="PTHR38119:SF2">
    <property type="entry name" value="TRANSCRIPTION FACTOR DOMAIN-CONTAINING PROTEIN"/>
    <property type="match status" value="1"/>
</dbReference>
<evidence type="ECO:0000313" key="3">
    <source>
        <dbReference type="Proteomes" id="UP001199106"/>
    </source>
</evidence>
<gene>
    <name evidence="2" type="ORF">G6011_08412</name>
</gene>
<accession>A0AAD4FMH4</accession>
<organism evidence="2 3">
    <name type="scientific">Alternaria panax</name>
    <dbReference type="NCBI Taxonomy" id="48097"/>
    <lineage>
        <taxon>Eukaryota</taxon>
        <taxon>Fungi</taxon>
        <taxon>Dikarya</taxon>
        <taxon>Ascomycota</taxon>
        <taxon>Pezizomycotina</taxon>
        <taxon>Dothideomycetes</taxon>
        <taxon>Pleosporomycetidae</taxon>
        <taxon>Pleosporales</taxon>
        <taxon>Pleosporineae</taxon>
        <taxon>Pleosporaceae</taxon>
        <taxon>Alternaria</taxon>
        <taxon>Alternaria sect. Panax</taxon>
    </lineage>
</organism>
<proteinExistence type="predicted"/>
<protein>
    <recommendedName>
        <fullName evidence="4">BTB domain-containing protein</fullName>
    </recommendedName>
</protein>
<sequence>MNQAEDVEVILGHKRRYKFHSGTLARNSTLFADMLTEPNAVKLNTRARNAGIKIRWMIELKELPSEQHPAGRLGLVELGPTAERADGRSGLIVNENGRIPQATKIFDHYEGIFYAFYNKEISIDDSDMSAALQDCYQLLRIADYLGCTGLISKPIDIALLKHGQDLFRAIQKKPHAWIEMSYRIRSELIFRECMIHLVGNWKTLKSAPNTLNYLREVPGLRGLIEKYHRAMLSQCKSVELAVMSLYPGTMRLPVEDLPIKREAFAKDILVWMALTFFRHWIGQRLIMERGRHSADCGYELYKQIGTAGESYMDKSVINQFHTRFPMTKKAMNVLENHLLEIKECMKGVVDQHKILKAFCQLDVHRFPVEYLTCTEFKKEDLPWENEIEGPRVLPAKRAYKAGGNDIAQRNLDWARMHQERSLSVEGEGKNGNEGDYESDEEDMENARAKRSRTQ</sequence>
<evidence type="ECO:0008006" key="4">
    <source>
        <dbReference type="Google" id="ProtNLM"/>
    </source>
</evidence>
<reference evidence="2" key="1">
    <citation type="submission" date="2021-07" db="EMBL/GenBank/DDBJ databases">
        <title>Genome Resource of American Ginseng Black Spot Pathogen Alternaria panax.</title>
        <authorList>
            <person name="Qiu C."/>
            <person name="Wang W."/>
            <person name="Liu Z."/>
        </authorList>
    </citation>
    <scope>NUCLEOTIDE SEQUENCE</scope>
    <source>
        <strain evidence="2">BNCC115425</strain>
    </source>
</reference>
<dbReference type="Proteomes" id="UP001199106">
    <property type="component" value="Unassembled WGS sequence"/>
</dbReference>
<feature type="region of interest" description="Disordered" evidence="1">
    <location>
        <begin position="417"/>
        <end position="454"/>
    </location>
</feature>
<feature type="compositionally biased region" description="Acidic residues" evidence="1">
    <location>
        <begin position="434"/>
        <end position="443"/>
    </location>
</feature>
<evidence type="ECO:0000256" key="1">
    <source>
        <dbReference type="SAM" id="MobiDB-lite"/>
    </source>
</evidence>
<name>A0AAD4FMH4_9PLEO</name>
<comment type="caution">
    <text evidence="2">The sequence shown here is derived from an EMBL/GenBank/DDBJ whole genome shotgun (WGS) entry which is preliminary data.</text>
</comment>